<proteinExistence type="predicted"/>
<evidence type="ECO:0000256" key="5">
    <source>
        <dbReference type="ARBA" id="ARBA00023004"/>
    </source>
</evidence>
<sequence>MRHEDQIQMVRRVMRHVEEGTTSYAPGVHRNPISAYTDPERFRREQETVFRKWPVLIGMSNLVAEPGDYVTEDIAGIPAIIVRDRQGKVRAFRNVCRHRGARLVEGEGCGLKMFSCPYHAWTYTLDGRLKGIPDAKSFDEVDRAEQGLFEMTAIEKYGLIFVQPEGEPVDIDEALGGMQRDLESYGFESFHPYRHLTIRRKFNWKLSPETFMEGYHLQYLHKDTVGPIFFSNLMPFDEFGRNSRLVVPRRRIMELKDRPEDDWKLIPETAIVYTFFPNVTFIMQAGHVEMWRSYPDGAPDRARVEVSVYTPQKVETEKAKAYYEKNIDLAIATVDEEDFPLSEGIQAGHMAAMQDHVTYGRNEPALIHYCTTMEAAIA</sequence>
<dbReference type="AlphaFoldDB" id="A0A2M9FZT6"/>
<keyword evidence="3" id="KW-0479">Metal-binding</keyword>
<accession>A0A2M9FZT6</accession>
<dbReference type="PROSITE" id="PS51296">
    <property type="entry name" value="RIESKE"/>
    <property type="match status" value="1"/>
</dbReference>
<dbReference type="PRINTS" id="PR00090">
    <property type="entry name" value="RNGDIOXGNASE"/>
</dbReference>
<dbReference type="InterPro" id="IPR036922">
    <property type="entry name" value="Rieske_2Fe-2S_sf"/>
</dbReference>
<evidence type="ECO:0000256" key="6">
    <source>
        <dbReference type="ARBA" id="ARBA00023014"/>
    </source>
</evidence>
<dbReference type="SUPFAM" id="SSF50022">
    <property type="entry name" value="ISP domain"/>
    <property type="match status" value="1"/>
</dbReference>
<evidence type="ECO:0000256" key="1">
    <source>
        <dbReference type="ARBA" id="ARBA00001962"/>
    </source>
</evidence>
<feature type="domain" description="Rieske" evidence="7">
    <location>
        <begin position="54"/>
        <end position="162"/>
    </location>
</feature>
<dbReference type="InterPro" id="IPR015879">
    <property type="entry name" value="Ring_hydroxy_dOase_asu_C_dom"/>
</dbReference>
<evidence type="ECO:0000313" key="8">
    <source>
        <dbReference type="EMBL" id="PJK28987.1"/>
    </source>
</evidence>
<dbReference type="PANTHER" id="PTHR43756:SF5">
    <property type="entry name" value="CHOLINE MONOOXYGENASE, CHLOROPLASTIC"/>
    <property type="match status" value="1"/>
</dbReference>
<dbReference type="CDD" id="cd08887">
    <property type="entry name" value="RHO_alpha_C_3"/>
    <property type="match status" value="1"/>
</dbReference>
<comment type="caution">
    <text evidence="8">The sequence shown here is derived from an EMBL/GenBank/DDBJ whole genome shotgun (WGS) entry which is preliminary data.</text>
</comment>
<keyword evidence="2" id="KW-0001">2Fe-2S</keyword>
<dbReference type="OrthoDB" id="7456916at2"/>
<evidence type="ECO:0000313" key="9">
    <source>
        <dbReference type="Proteomes" id="UP000229498"/>
    </source>
</evidence>
<dbReference type="RefSeq" id="WP_109794125.1">
    <property type="nucleotide sequence ID" value="NZ_PHIG01000037.1"/>
</dbReference>
<dbReference type="InterPro" id="IPR001663">
    <property type="entry name" value="Rng_hydr_dOase-A"/>
</dbReference>
<dbReference type="Gene3D" id="3.90.380.10">
    <property type="entry name" value="Naphthalene 1,2-dioxygenase Alpha Subunit, Chain A, domain 1"/>
    <property type="match status" value="1"/>
</dbReference>
<protein>
    <recommendedName>
        <fullName evidence="7">Rieske domain-containing protein</fullName>
    </recommendedName>
</protein>
<gene>
    <name evidence="8" type="ORF">CVT23_13770</name>
</gene>
<dbReference type="Pfam" id="PF00848">
    <property type="entry name" value="Ring_hydroxyl_A"/>
    <property type="match status" value="1"/>
</dbReference>
<keyword evidence="9" id="KW-1185">Reference proteome</keyword>
<evidence type="ECO:0000256" key="4">
    <source>
        <dbReference type="ARBA" id="ARBA00023002"/>
    </source>
</evidence>
<dbReference type="Pfam" id="PF00355">
    <property type="entry name" value="Rieske"/>
    <property type="match status" value="1"/>
</dbReference>
<evidence type="ECO:0000259" key="7">
    <source>
        <dbReference type="PROSITE" id="PS51296"/>
    </source>
</evidence>
<dbReference type="EMBL" id="PHIG01000037">
    <property type="protein sequence ID" value="PJK28987.1"/>
    <property type="molecule type" value="Genomic_DNA"/>
</dbReference>
<reference evidence="8 9" key="1">
    <citation type="submission" date="2017-11" db="EMBL/GenBank/DDBJ databases">
        <title>Draft genome sequence of Rhizobiales bacterium SY3-13.</title>
        <authorList>
            <person name="Sun C."/>
        </authorList>
    </citation>
    <scope>NUCLEOTIDE SEQUENCE [LARGE SCALE GENOMIC DNA]</scope>
    <source>
        <strain evidence="8 9">SY3-13</strain>
    </source>
</reference>
<keyword evidence="6" id="KW-0411">Iron-sulfur</keyword>
<name>A0A2M9FZT6_9PROT</name>
<dbReference type="CDD" id="cd03469">
    <property type="entry name" value="Rieske_RO_Alpha_N"/>
    <property type="match status" value="1"/>
</dbReference>
<dbReference type="GO" id="GO:0005506">
    <property type="term" value="F:iron ion binding"/>
    <property type="evidence" value="ECO:0007669"/>
    <property type="project" value="InterPro"/>
</dbReference>
<dbReference type="SUPFAM" id="SSF55961">
    <property type="entry name" value="Bet v1-like"/>
    <property type="match status" value="1"/>
</dbReference>
<evidence type="ECO:0000256" key="3">
    <source>
        <dbReference type="ARBA" id="ARBA00022723"/>
    </source>
</evidence>
<dbReference type="GO" id="GO:0051537">
    <property type="term" value="F:2 iron, 2 sulfur cluster binding"/>
    <property type="evidence" value="ECO:0007669"/>
    <property type="project" value="UniProtKB-KW"/>
</dbReference>
<dbReference type="Gene3D" id="2.102.10.10">
    <property type="entry name" value="Rieske [2Fe-2S] iron-sulphur domain"/>
    <property type="match status" value="1"/>
</dbReference>
<evidence type="ECO:0000256" key="2">
    <source>
        <dbReference type="ARBA" id="ARBA00022714"/>
    </source>
</evidence>
<dbReference type="Proteomes" id="UP000229498">
    <property type="component" value="Unassembled WGS sequence"/>
</dbReference>
<dbReference type="PANTHER" id="PTHR43756">
    <property type="entry name" value="CHOLINE MONOOXYGENASE, CHLOROPLASTIC"/>
    <property type="match status" value="1"/>
</dbReference>
<keyword evidence="5" id="KW-0408">Iron</keyword>
<dbReference type="GO" id="GO:0016491">
    <property type="term" value="F:oxidoreductase activity"/>
    <property type="evidence" value="ECO:0007669"/>
    <property type="project" value="UniProtKB-KW"/>
</dbReference>
<organism evidence="8 9">
    <name type="scientific">Minwuia thermotolerans</name>
    <dbReference type="NCBI Taxonomy" id="2056226"/>
    <lineage>
        <taxon>Bacteria</taxon>
        <taxon>Pseudomonadati</taxon>
        <taxon>Pseudomonadota</taxon>
        <taxon>Alphaproteobacteria</taxon>
        <taxon>Minwuiales</taxon>
        <taxon>Minwuiaceae</taxon>
        <taxon>Minwuia</taxon>
    </lineage>
</organism>
<keyword evidence="4" id="KW-0560">Oxidoreductase</keyword>
<comment type="cofactor">
    <cofactor evidence="1">
        <name>Fe cation</name>
        <dbReference type="ChEBI" id="CHEBI:24875"/>
    </cofactor>
</comment>
<dbReference type="InterPro" id="IPR017941">
    <property type="entry name" value="Rieske_2Fe-2S"/>
</dbReference>